<dbReference type="GO" id="GO:0044331">
    <property type="term" value="P:cell-cell adhesion mediated by cadherin"/>
    <property type="evidence" value="ECO:0007669"/>
    <property type="project" value="TreeGrafter"/>
</dbReference>
<dbReference type="Ensembl" id="ENSTNIT00000015791.1">
    <property type="protein sequence ID" value="ENSTNIP00000015584.1"/>
    <property type="gene ID" value="ENSTNIG00000012612.1"/>
</dbReference>
<feature type="transmembrane region" description="Helical" evidence="6">
    <location>
        <begin position="562"/>
        <end position="584"/>
    </location>
</feature>
<dbReference type="InParanoid" id="H3D4Z5"/>
<dbReference type="InterPro" id="IPR002126">
    <property type="entry name" value="Cadherin-like_dom"/>
</dbReference>
<evidence type="ECO:0000256" key="3">
    <source>
        <dbReference type="ARBA" id="ARBA00022837"/>
    </source>
</evidence>
<dbReference type="HOGENOM" id="CLU_005284_5_0_1"/>
<evidence type="ECO:0000256" key="2">
    <source>
        <dbReference type="ARBA" id="ARBA00022737"/>
    </source>
</evidence>
<dbReference type="InterPro" id="IPR020894">
    <property type="entry name" value="Cadherin_CS"/>
</dbReference>
<evidence type="ECO:0000256" key="5">
    <source>
        <dbReference type="PROSITE-ProRule" id="PRU00043"/>
    </source>
</evidence>
<dbReference type="GO" id="GO:0007156">
    <property type="term" value="P:homophilic cell adhesion via plasma membrane adhesion molecules"/>
    <property type="evidence" value="ECO:0007669"/>
    <property type="project" value="InterPro"/>
</dbReference>
<dbReference type="GO" id="GO:0060027">
    <property type="term" value="P:convergent extension involved in gastrulation"/>
    <property type="evidence" value="ECO:0007669"/>
    <property type="project" value="UniProtKB-ARBA"/>
</dbReference>
<proteinExistence type="predicted"/>
<dbReference type="GO" id="GO:0007043">
    <property type="term" value="P:cell-cell junction assembly"/>
    <property type="evidence" value="ECO:0007669"/>
    <property type="project" value="TreeGrafter"/>
</dbReference>
<keyword evidence="4 6" id="KW-0472">Membrane</keyword>
<feature type="domain" description="Cadherin" evidence="7">
    <location>
        <begin position="220"/>
        <end position="341"/>
    </location>
</feature>
<dbReference type="Proteomes" id="UP000007303">
    <property type="component" value="Unassembled WGS sequence"/>
</dbReference>
<feature type="domain" description="Cadherin" evidence="7">
    <location>
        <begin position="9"/>
        <end position="108"/>
    </location>
</feature>
<keyword evidence="9" id="KW-1185">Reference proteome</keyword>
<evidence type="ECO:0000256" key="1">
    <source>
        <dbReference type="ARBA" id="ARBA00004370"/>
    </source>
</evidence>
<dbReference type="GO" id="GO:0016339">
    <property type="term" value="P:calcium-dependent cell-cell adhesion via plasma membrane cell adhesion molecules"/>
    <property type="evidence" value="ECO:0007669"/>
    <property type="project" value="TreeGrafter"/>
</dbReference>
<keyword evidence="2" id="KW-0677">Repeat</keyword>
<evidence type="ECO:0000313" key="8">
    <source>
        <dbReference type="Ensembl" id="ENSTNIP00000015584.1"/>
    </source>
</evidence>
<dbReference type="InterPro" id="IPR015919">
    <property type="entry name" value="Cadherin-like_sf"/>
</dbReference>
<sequence>MLRNKRRWVLSTIELEEEDPGPYPKPISKVYNNLPRTNYEFRISGQGVDEEPINTITVNPETGEVSALRCIDREQYGQPFHFGTKEVLDKQLAFDIEIIDINDNTPTFTLPHTIEVKENTPPGSLLERLEVIDKDQEQTDNSRITVSLVSQEPTEPKISMEHVANTQVKLSLKSGCFDYDKTKQYEVRLKASDAGKPSRSSTTVITLNIVDGNTHPPMFKQTEYKGEVMELQTQMEVLRVGVEDKDTPKTPGWYAEYFFITGNEEGHYKIETDNETNEGVLTVVKGNDYETMTYVRLEVGVKNKEPLWVCKENPTDSRNKDFYDSVMITVKVKDVNDPPTFPQDPVILHMVEEEKPGKVLFKPEVKDVDSDESEIRFVLIDDPENCVSIDRKTGKVTLVKTIDRESPALNGTGIYSIVIGAVDNGSNPEEPPATGTCTVQIHLQDINDNKPELVNKGVTICGNRDNKVIVAARDADDIPYGGPFYFSLKNDEKILKQWTLDPSFGHECGLVSKKALHYGNYSVPLEIRDQQNILAEETLEVMVCDCEEKNVCRSKKKTGTSLGSAGIGMAFVGILLFLLLLLIFSCQCRKAFKTMPFVQEEGYQNIIKYNEEGGMSE</sequence>
<dbReference type="GO" id="GO:0055113">
    <property type="term" value="P:epiboly involved in gastrulation with mouth forming second"/>
    <property type="evidence" value="ECO:0007669"/>
    <property type="project" value="UniProtKB-ARBA"/>
</dbReference>
<evidence type="ECO:0000256" key="4">
    <source>
        <dbReference type="ARBA" id="ARBA00023136"/>
    </source>
</evidence>
<dbReference type="GO" id="GO:0045296">
    <property type="term" value="F:cadherin binding"/>
    <property type="evidence" value="ECO:0007669"/>
    <property type="project" value="TreeGrafter"/>
</dbReference>
<dbReference type="CDD" id="cd11304">
    <property type="entry name" value="Cadherin_repeat"/>
    <property type="match status" value="4"/>
</dbReference>
<dbReference type="GO" id="GO:0016342">
    <property type="term" value="C:catenin complex"/>
    <property type="evidence" value="ECO:0007669"/>
    <property type="project" value="TreeGrafter"/>
</dbReference>
<dbReference type="Gene3D" id="2.60.40.60">
    <property type="entry name" value="Cadherins"/>
    <property type="match status" value="5"/>
</dbReference>
<keyword evidence="6" id="KW-0812">Transmembrane</keyword>
<dbReference type="SUPFAM" id="SSF49313">
    <property type="entry name" value="Cadherin-like"/>
    <property type="match status" value="4"/>
</dbReference>
<dbReference type="GO" id="GO:0005509">
    <property type="term" value="F:calcium ion binding"/>
    <property type="evidence" value="ECO:0007669"/>
    <property type="project" value="UniProtKB-UniRule"/>
</dbReference>
<protein>
    <recommendedName>
        <fullName evidence="7">Cadherin domain-containing protein</fullName>
    </recommendedName>
</protein>
<dbReference type="InterPro" id="IPR039808">
    <property type="entry name" value="Cadherin"/>
</dbReference>
<keyword evidence="3 5" id="KW-0106">Calcium</keyword>
<keyword evidence="6" id="KW-1133">Transmembrane helix</keyword>
<dbReference type="GO" id="GO:0005737">
    <property type="term" value="C:cytoplasm"/>
    <property type="evidence" value="ECO:0007669"/>
    <property type="project" value="UniProtKB-SubCell"/>
</dbReference>
<reference evidence="9" key="1">
    <citation type="journal article" date="2004" name="Nature">
        <title>Genome duplication in the teleost fish Tetraodon nigroviridis reveals the early vertebrate proto-karyotype.</title>
        <authorList>
            <person name="Jaillon O."/>
            <person name="Aury J.-M."/>
            <person name="Brunet F."/>
            <person name="Petit J.-L."/>
            <person name="Stange-Thomann N."/>
            <person name="Mauceli E."/>
            <person name="Bouneau L."/>
            <person name="Fischer C."/>
            <person name="Ozouf-Costaz C."/>
            <person name="Bernot A."/>
            <person name="Nicaud S."/>
            <person name="Jaffe D."/>
            <person name="Fisher S."/>
            <person name="Lutfalla G."/>
            <person name="Dossat C."/>
            <person name="Segurens B."/>
            <person name="Dasilva C."/>
            <person name="Salanoubat M."/>
            <person name="Levy M."/>
            <person name="Boudet N."/>
            <person name="Castellano S."/>
            <person name="Anthouard V."/>
            <person name="Jubin C."/>
            <person name="Castelli V."/>
            <person name="Katinka M."/>
            <person name="Vacherie B."/>
            <person name="Biemont C."/>
            <person name="Skalli Z."/>
            <person name="Cattolico L."/>
            <person name="Poulain J."/>
            <person name="De Berardinis V."/>
            <person name="Cruaud C."/>
            <person name="Duprat S."/>
            <person name="Brottier P."/>
            <person name="Coutanceau J.-P."/>
            <person name="Gouzy J."/>
            <person name="Parra G."/>
            <person name="Lardier G."/>
            <person name="Chapple C."/>
            <person name="McKernan K.J."/>
            <person name="McEwan P."/>
            <person name="Bosak S."/>
            <person name="Kellis M."/>
            <person name="Volff J.-N."/>
            <person name="Guigo R."/>
            <person name="Zody M.C."/>
            <person name="Mesirov J."/>
            <person name="Lindblad-Toh K."/>
            <person name="Birren B."/>
            <person name="Nusbaum C."/>
            <person name="Kahn D."/>
            <person name="Robinson-Rechavi M."/>
            <person name="Laudet V."/>
            <person name="Schachter V."/>
            <person name="Quetier F."/>
            <person name="Saurin W."/>
            <person name="Scarpelli C."/>
            <person name="Wincker P."/>
            <person name="Lander E.S."/>
            <person name="Weissenbach J."/>
            <person name="Roest Crollius H."/>
        </authorList>
    </citation>
    <scope>NUCLEOTIDE SEQUENCE [LARGE SCALE GENOMIC DNA]</scope>
</reference>
<evidence type="ECO:0000256" key="6">
    <source>
        <dbReference type="SAM" id="Phobius"/>
    </source>
</evidence>
<dbReference type="PRINTS" id="PR00205">
    <property type="entry name" value="CADHERIN"/>
</dbReference>
<dbReference type="GO" id="GO:0005912">
    <property type="term" value="C:adherens junction"/>
    <property type="evidence" value="ECO:0007669"/>
    <property type="project" value="TreeGrafter"/>
</dbReference>
<feature type="domain" description="Cadherin" evidence="7">
    <location>
        <begin position="108"/>
        <end position="219"/>
    </location>
</feature>
<dbReference type="GO" id="GO:0034332">
    <property type="term" value="P:adherens junction organization"/>
    <property type="evidence" value="ECO:0007669"/>
    <property type="project" value="TreeGrafter"/>
</dbReference>
<dbReference type="PANTHER" id="PTHR24027">
    <property type="entry name" value="CADHERIN-23"/>
    <property type="match status" value="1"/>
</dbReference>
<dbReference type="PANTHER" id="PTHR24027:SF78">
    <property type="entry name" value="CADHERIN-LIKE PROTEIN 26"/>
    <property type="match status" value="1"/>
</dbReference>
<dbReference type="PROSITE" id="PS50268">
    <property type="entry name" value="CADHERIN_2"/>
    <property type="match status" value="4"/>
</dbReference>
<dbReference type="SMART" id="SM00112">
    <property type="entry name" value="CA"/>
    <property type="match status" value="4"/>
</dbReference>
<reference evidence="8" key="3">
    <citation type="submission" date="2025-09" db="UniProtKB">
        <authorList>
            <consortium name="Ensembl"/>
        </authorList>
    </citation>
    <scope>IDENTIFICATION</scope>
</reference>
<dbReference type="GO" id="GO:0008013">
    <property type="term" value="F:beta-catenin binding"/>
    <property type="evidence" value="ECO:0007669"/>
    <property type="project" value="TreeGrafter"/>
</dbReference>
<dbReference type="PROSITE" id="PS00232">
    <property type="entry name" value="CADHERIN_1"/>
    <property type="match status" value="2"/>
</dbReference>
<dbReference type="OMA" id="MRSGSHP"/>
<comment type="subcellular location">
    <subcellularLocation>
        <location evidence="1">Membrane</location>
    </subcellularLocation>
</comment>
<feature type="domain" description="Cadherin" evidence="7">
    <location>
        <begin position="342"/>
        <end position="453"/>
    </location>
</feature>
<evidence type="ECO:0000313" key="9">
    <source>
        <dbReference type="Proteomes" id="UP000007303"/>
    </source>
</evidence>
<organism evidence="8 9">
    <name type="scientific">Tetraodon nigroviridis</name>
    <name type="common">Spotted green pufferfish</name>
    <name type="synonym">Chelonodon nigroviridis</name>
    <dbReference type="NCBI Taxonomy" id="99883"/>
    <lineage>
        <taxon>Eukaryota</taxon>
        <taxon>Metazoa</taxon>
        <taxon>Chordata</taxon>
        <taxon>Craniata</taxon>
        <taxon>Vertebrata</taxon>
        <taxon>Euteleostomi</taxon>
        <taxon>Actinopterygii</taxon>
        <taxon>Neopterygii</taxon>
        <taxon>Teleostei</taxon>
        <taxon>Neoteleostei</taxon>
        <taxon>Acanthomorphata</taxon>
        <taxon>Eupercaria</taxon>
        <taxon>Tetraodontiformes</taxon>
        <taxon>Tetradontoidea</taxon>
        <taxon>Tetraodontidae</taxon>
        <taxon>Tetraodon</taxon>
    </lineage>
</organism>
<dbReference type="GO" id="GO:0016477">
    <property type="term" value="P:cell migration"/>
    <property type="evidence" value="ECO:0007669"/>
    <property type="project" value="TreeGrafter"/>
</dbReference>
<dbReference type="GeneTree" id="ENSGT00940000161589"/>
<name>H3D4Z5_TETNG</name>
<evidence type="ECO:0000259" key="7">
    <source>
        <dbReference type="PROSITE" id="PS50268"/>
    </source>
</evidence>
<dbReference type="Pfam" id="PF00028">
    <property type="entry name" value="Cadherin"/>
    <property type="match status" value="3"/>
</dbReference>
<dbReference type="AlphaFoldDB" id="H3D4Z5"/>
<dbReference type="GO" id="GO:0000902">
    <property type="term" value="P:cell morphogenesis"/>
    <property type="evidence" value="ECO:0007669"/>
    <property type="project" value="TreeGrafter"/>
</dbReference>
<accession>H3D4Z5</accession>
<reference evidence="8" key="2">
    <citation type="submission" date="2025-08" db="UniProtKB">
        <authorList>
            <consortium name="Ensembl"/>
        </authorList>
    </citation>
    <scope>IDENTIFICATION</scope>
</reference>